<dbReference type="Gene3D" id="3.40.50.720">
    <property type="entry name" value="NAD(P)-binding Rossmann-like Domain"/>
    <property type="match status" value="1"/>
</dbReference>
<dbReference type="PANTHER" id="PTHR48075">
    <property type="entry name" value="3-HYDROXYACYL-COA DEHYDROGENASE FAMILY PROTEIN"/>
    <property type="match status" value="1"/>
</dbReference>
<dbReference type="InterPro" id="IPR006180">
    <property type="entry name" value="3-OHacyl-CoA_DH_CS"/>
</dbReference>
<name>A0AAW6CPM6_FLAPL</name>
<dbReference type="GO" id="GO:0006635">
    <property type="term" value="P:fatty acid beta-oxidation"/>
    <property type="evidence" value="ECO:0007669"/>
    <property type="project" value="TreeGrafter"/>
</dbReference>
<gene>
    <name evidence="6" type="ORF">PNE06_17625</name>
</gene>
<reference evidence="6" key="1">
    <citation type="submission" date="2023-01" db="EMBL/GenBank/DDBJ databases">
        <title>Human gut microbiome strain richness.</title>
        <authorList>
            <person name="Chen-Liaw A."/>
        </authorList>
    </citation>
    <scope>NUCLEOTIDE SEQUENCE</scope>
    <source>
        <strain evidence="6">1001287st1_F4_1001285I_161205</strain>
    </source>
</reference>
<proteinExistence type="inferred from homology"/>
<evidence type="ECO:0000259" key="5">
    <source>
        <dbReference type="Pfam" id="PF02737"/>
    </source>
</evidence>
<dbReference type="PANTHER" id="PTHR48075:SF5">
    <property type="entry name" value="3-HYDROXYBUTYRYL-COA DEHYDROGENASE"/>
    <property type="match status" value="1"/>
</dbReference>
<evidence type="ECO:0000313" key="7">
    <source>
        <dbReference type="Proteomes" id="UP001211173"/>
    </source>
</evidence>
<evidence type="ECO:0000256" key="3">
    <source>
        <dbReference type="ARBA" id="ARBA00023002"/>
    </source>
</evidence>
<evidence type="ECO:0000259" key="4">
    <source>
        <dbReference type="Pfam" id="PF00725"/>
    </source>
</evidence>
<dbReference type="InterPro" id="IPR008927">
    <property type="entry name" value="6-PGluconate_DH-like_C_sf"/>
</dbReference>
<dbReference type="SUPFAM" id="SSF51735">
    <property type="entry name" value="NAD(P)-binding Rossmann-fold domains"/>
    <property type="match status" value="1"/>
</dbReference>
<evidence type="ECO:0000313" key="6">
    <source>
        <dbReference type="EMBL" id="MDB7934907.1"/>
    </source>
</evidence>
<dbReference type="Pfam" id="PF02737">
    <property type="entry name" value="3HCDH_N"/>
    <property type="match status" value="1"/>
</dbReference>
<dbReference type="InterPro" id="IPR036291">
    <property type="entry name" value="NAD(P)-bd_dom_sf"/>
</dbReference>
<dbReference type="Proteomes" id="UP001211173">
    <property type="component" value="Unassembled WGS sequence"/>
</dbReference>
<feature type="domain" description="3-hydroxyacyl-CoA dehydrogenase NAD binding" evidence="5">
    <location>
        <begin position="2"/>
        <end position="59"/>
    </location>
</feature>
<dbReference type="EMBL" id="JAQLWV010000032">
    <property type="protein sequence ID" value="MDB7934907.1"/>
    <property type="molecule type" value="Genomic_DNA"/>
</dbReference>
<sequence length="187" mass="20978">MAQLSNHKERIIGTHYWNPAYLIPLVEVIKTEYVSEETVSRTFEILRAGGKRPVLVQKDVPGFLANRLQHALFREAISIVEKGIATPQDVDEAIKYGFGMRVGISAPFEVMDMGGLDLTNNIHSYLFPYLEDTHQAQKLLTDHIAKGELGFKTSGHGFVERTQAEMDACNKNLVAQLIKVARALERL</sequence>
<dbReference type="GO" id="GO:0070403">
    <property type="term" value="F:NAD+ binding"/>
    <property type="evidence" value="ECO:0007669"/>
    <property type="project" value="InterPro"/>
</dbReference>
<dbReference type="InterPro" id="IPR006108">
    <property type="entry name" value="3HC_DH_C"/>
</dbReference>
<protein>
    <submittedName>
        <fullName evidence="6">3-hydroxyacyl-CoA dehydrogenase family protein</fullName>
    </submittedName>
</protein>
<dbReference type="Pfam" id="PF00725">
    <property type="entry name" value="3HCDH"/>
    <property type="match status" value="1"/>
</dbReference>
<comment type="similarity">
    <text evidence="2">Belongs to the 3-hydroxyacyl-CoA dehydrogenase family.</text>
</comment>
<feature type="domain" description="3-hydroxyacyl-CoA dehydrogenase C-terminal" evidence="4">
    <location>
        <begin position="62"/>
        <end position="159"/>
    </location>
</feature>
<dbReference type="AlphaFoldDB" id="A0AAW6CPM6"/>
<comment type="caution">
    <text evidence="6">The sequence shown here is derived from an EMBL/GenBank/DDBJ whole genome shotgun (WGS) entry which is preliminary data.</text>
</comment>
<dbReference type="SUPFAM" id="SSF48179">
    <property type="entry name" value="6-phosphogluconate dehydrogenase C-terminal domain-like"/>
    <property type="match status" value="1"/>
</dbReference>
<organism evidence="6 7">
    <name type="scientific">Flavonifractor plautii</name>
    <name type="common">Fusobacterium plautii</name>
    <dbReference type="NCBI Taxonomy" id="292800"/>
    <lineage>
        <taxon>Bacteria</taxon>
        <taxon>Bacillati</taxon>
        <taxon>Bacillota</taxon>
        <taxon>Clostridia</taxon>
        <taxon>Eubacteriales</taxon>
        <taxon>Oscillospiraceae</taxon>
        <taxon>Flavonifractor</taxon>
    </lineage>
</organism>
<keyword evidence="3" id="KW-0560">Oxidoreductase</keyword>
<dbReference type="InterPro" id="IPR013328">
    <property type="entry name" value="6PGD_dom2"/>
</dbReference>
<dbReference type="GO" id="GO:0008691">
    <property type="term" value="F:3-hydroxybutyryl-CoA dehydrogenase activity"/>
    <property type="evidence" value="ECO:0007669"/>
    <property type="project" value="TreeGrafter"/>
</dbReference>
<dbReference type="InterPro" id="IPR006176">
    <property type="entry name" value="3-OHacyl-CoA_DH_NAD-bd"/>
</dbReference>
<evidence type="ECO:0000256" key="2">
    <source>
        <dbReference type="ARBA" id="ARBA00009463"/>
    </source>
</evidence>
<comment type="pathway">
    <text evidence="1">Lipid metabolism; butanoate metabolism.</text>
</comment>
<accession>A0AAW6CPM6</accession>
<dbReference type="PROSITE" id="PS00067">
    <property type="entry name" value="3HCDH"/>
    <property type="match status" value="1"/>
</dbReference>
<dbReference type="Gene3D" id="1.10.1040.10">
    <property type="entry name" value="N-(1-d-carboxylethyl)-l-norvaline Dehydrogenase, domain 2"/>
    <property type="match status" value="1"/>
</dbReference>
<dbReference type="RefSeq" id="WP_271920437.1">
    <property type="nucleotide sequence ID" value="NZ_JADMVZ010000033.1"/>
</dbReference>
<evidence type="ECO:0000256" key="1">
    <source>
        <dbReference type="ARBA" id="ARBA00005086"/>
    </source>
</evidence>